<comment type="pathway">
    <text evidence="1">Cofactor biosynthesis; molybdopterin biosynthesis.</text>
</comment>
<evidence type="ECO:0000259" key="3">
    <source>
        <dbReference type="Pfam" id="PF01967"/>
    </source>
</evidence>
<evidence type="ECO:0000313" key="5">
    <source>
        <dbReference type="Proteomes" id="UP000054308"/>
    </source>
</evidence>
<protein>
    <submittedName>
        <fullName evidence="4">Molybdenum cofactor biosynthesis protein 1</fullName>
    </submittedName>
</protein>
<feature type="non-terminal residue" evidence="4">
    <location>
        <position position="1"/>
    </location>
</feature>
<dbReference type="UniPathway" id="UPA00344"/>
<name>A0A091I323_CALAN</name>
<feature type="domain" description="Molybdopterin cofactor biosynthesis C (MoaC)" evidence="3">
    <location>
        <begin position="107"/>
        <end position="198"/>
    </location>
</feature>
<dbReference type="AlphaFoldDB" id="A0A091I323"/>
<keyword evidence="5" id="KW-1185">Reference proteome</keyword>
<dbReference type="STRING" id="9244.A0A091I323"/>
<dbReference type="InterPro" id="IPR002820">
    <property type="entry name" value="Mopterin_CF_biosynth-C_dom"/>
</dbReference>
<dbReference type="GO" id="GO:0006777">
    <property type="term" value="P:Mo-molybdopterin cofactor biosynthetic process"/>
    <property type="evidence" value="ECO:0007669"/>
    <property type="project" value="UniProtKB-KW"/>
</dbReference>
<dbReference type="Proteomes" id="UP000054308">
    <property type="component" value="Unassembled WGS sequence"/>
</dbReference>
<accession>A0A091I323</accession>
<evidence type="ECO:0000256" key="2">
    <source>
        <dbReference type="ARBA" id="ARBA00023150"/>
    </source>
</evidence>
<dbReference type="Gene3D" id="3.30.70.640">
    <property type="entry name" value="Molybdopterin cofactor biosynthesis C (MoaC) domain"/>
    <property type="match status" value="1"/>
</dbReference>
<sequence>GRALMKNKLTGQLFPLGSHSEQKWCITTGNLQTQLRGCCVFQKDPTSTFDTKCLEASPVDQVSVDCQSKEANLGPEFCTRDLGSCTNIPPASDNYLTHTDEEGRATMVDVGGKSDSRRRAVAGAVVRLGEKAFGLVRQNQVKKGDVLAVAQIAGIQGAKLTSQLIPLCHNIPLNHVEVSLSLDEARYAVVIRSSCQTWGR</sequence>
<gene>
    <name evidence="4" type="ORF">N300_11366</name>
</gene>
<organism evidence="4 5">
    <name type="scientific">Calypte anna</name>
    <name type="common">Anna's hummingbird</name>
    <name type="synonym">Archilochus anna</name>
    <dbReference type="NCBI Taxonomy" id="9244"/>
    <lineage>
        <taxon>Eukaryota</taxon>
        <taxon>Metazoa</taxon>
        <taxon>Chordata</taxon>
        <taxon>Craniata</taxon>
        <taxon>Vertebrata</taxon>
        <taxon>Euteleostomi</taxon>
        <taxon>Archelosauria</taxon>
        <taxon>Archosauria</taxon>
        <taxon>Dinosauria</taxon>
        <taxon>Saurischia</taxon>
        <taxon>Theropoda</taxon>
        <taxon>Coelurosauria</taxon>
        <taxon>Aves</taxon>
        <taxon>Neognathae</taxon>
        <taxon>Neoaves</taxon>
        <taxon>Strisores</taxon>
        <taxon>Apodiformes</taxon>
        <taxon>Trochilidae</taxon>
        <taxon>Calypte</taxon>
    </lineage>
</organism>
<dbReference type="EMBL" id="KL218170">
    <property type="protein sequence ID" value="KFP02924.1"/>
    <property type="molecule type" value="Genomic_DNA"/>
</dbReference>
<keyword evidence="2" id="KW-0501">Molybdenum cofactor biosynthesis</keyword>
<proteinExistence type="predicted"/>
<reference evidence="4 5" key="1">
    <citation type="submission" date="2014-04" db="EMBL/GenBank/DDBJ databases">
        <title>Genome evolution of avian class.</title>
        <authorList>
            <person name="Zhang G."/>
            <person name="Li C."/>
        </authorList>
    </citation>
    <scope>NUCLEOTIDE SEQUENCE [LARGE SCALE GENOMIC DNA]</scope>
    <source>
        <strain evidence="4">BGI_N300</strain>
    </source>
</reference>
<dbReference type="Pfam" id="PF01967">
    <property type="entry name" value="MoaC"/>
    <property type="match status" value="1"/>
</dbReference>
<dbReference type="InterPro" id="IPR036522">
    <property type="entry name" value="MoaC_sf"/>
</dbReference>
<feature type="non-terminal residue" evidence="4">
    <location>
        <position position="200"/>
    </location>
</feature>
<evidence type="ECO:0000313" key="4">
    <source>
        <dbReference type="EMBL" id="KFP02924.1"/>
    </source>
</evidence>
<evidence type="ECO:0000256" key="1">
    <source>
        <dbReference type="ARBA" id="ARBA00005046"/>
    </source>
</evidence>
<dbReference type="SUPFAM" id="SSF55040">
    <property type="entry name" value="Molybdenum cofactor biosynthesis protein C, MoaC"/>
    <property type="match status" value="1"/>
</dbReference>